<protein>
    <submittedName>
        <fullName evidence="2">DUF1275 domain-containing protein</fullName>
    </submittedName>
</protein>
<reference evidence="2" key="1">
    <citation type="submission" date="2021-08" db="EMBL/GenBank/DDBJ databases">
        <title>Comparative analyses of Brucepasteria parasyntrophica and Teretinema zuelzerae.</title>
        <authorList>
            <person name="Song Y."/>
            <person name="Brune A."/>
        </authorList>
    </citation>
    <scope>NUCLEOTIDE SEQUENCE</scope>
    <source>
        <strain evidence="2">DSM 1903</strain>
    </source>
</reference>
<dbReference type="Pfam" id="PF06912">
    <property type="entry name" value="DUF1275"/>
    <property type="match status" value="1"/>
</dbReference>
<evidence type="ECO:0000313" key="2">
    <source>
        <dbReference type="EMBL" id="MCD1653386.1"/>
    </source>
</evidence>
<proteinExistence type="predicted"/>
<feature type="transmembrane region" description="Helical" evidence="1">
    <location>
        <begin position="12"/>
        <end position="32"/>
    </location>
</feature>
<dbReference type="PANTHER" id="PTHR37314">
    <property type="entry name" value="SLR0142 PROTEIN"/>
    <property type="match status" value="1"/>
</dbReference>
<feature type="transmembrane region" description="Helical" evidence="1">
    <location>
        <begin position="93"/>
        <end position="114"/>
    </location>
</feature>
<name>A0AAE3EFI7_9SPIR</name>
<dbReference type="AlphaFoldDB" id="A0AAE3EFI7"/>
<dbReference type="RefSeq" id="WP_230752324.1">
    <property type="nucleotide sequence ID" value="NZ_JAINWA010000001.1"/>
</dbReference>
<feature type="transmembrane region" description="Helical" evidence="1">
    <location>
        <begin position="176"/>
        <end position="197"/>
    </location>
</feature>
<dbReference type="InterPro" id="IPR010699">
    <property type="entry name" value="DUF1275"/>
</dbReference>
<keyword evidence="1" id="KW-1133">Transmembrane helix</keyword>
<gene>
    <name evidence="2" type="ORF">K7J14_01570</name>
</gene>
<sequence>MNSPQVHAPHERTIIAVALSLVGGFLDAYSYLLKGGVFANAQTGNVVLMFLAMGGGAFRDMLRYLIPVLTFAAGILVAESFKHRAFGTKDPAVFRLRVVLVIEAFLCALIGLLGPRVPHFAVNCLISFVAAMQVSAFDRLKGNQMATTMITGNLKNAMINAGFFLRTKEAKYLDSFFNYCVVILSFGLGVLLGFLCIGAFSDLSILAAIPLLCVPLIALGRGREKKSAPADAREP</sequence>
<dbReference type="PANTHER" id="PTHR37314:SF4">
    <property type="entry name" value="UPF0700 TRANSMEMBRANE PROTEIN YOAK"/>
    <property type="match status" value="1"/>
</dbReference>
<evidence type="ECO:0000256" key="1">
    <source>
        <dbReference type="SAM" id="Phobius"/>
    </source>
</evidence>
<keyword evidence="3" id="KW-1185">Reference proteome</keyword>
<comment type="caution">
    <text evidence="2">The sequence shown here is derived from an EMBL/GenBank/DDBJ whole genome shotgun (WGS) entry which is preliminary data.</text>
</comment>
<keyword evidence="1" id="KW-0472">Membrane</keyword>
<accession>A0AAE3EFI7</accession>
<feature type="transmembrane region" description="Helical" evidence="1">
    <location>
        <begin position="120"/>
        <end position="137"/>
    </location>
</feature>
<feature type="transmembrane region" description="Helical" evidence="1">
    <location>
        <begin position="203"/>
        <end position="220"/>
    </location>
</feature>
<keyword evidence="1" id="KW-0812">Transmembrane</keyword>
<dbReference type="Proteomes" id="UP001198163">
    <property type="component" value="Unassembled WGS sequence"/>
</dbReference>
<feature type="transmembrane region" description="Helical" evidence="1">
    <location>
        <begin position="64"/>
        <end position="81"/>
    </location>
</feature>
<dbReference type="EMBL" id="JAINWA010000001">
    <property type="protein sequence ID" value="MCD1653386.1"/>
    <property type="molecule type" value="Genomic_DNA"/>
</dbReference>
<evidence type="ECO:0000313" key="3">
    <source>
        <dbReference type="Proteomes" id="UP001198163"/>
    </source>
</evidence>
<organism evidence="2 3">
    <name type="scientific">Teretinema zuelzerae</name>
    <dbReference type="NCBI Taxonomy" id="156"/>
    <lineage>
        <taxon>Bacteria</taxon>
        <taxon>Pseudomonadati</taxon>
        <taxon>Spirochaetota</taxon>
        <taxon>Spirochaetia</taxon>
        <taxon>Spirochaetales</taxon>
        <taxon>Treponemataceae</taxon>
        <taxon>Teretinema</taxon>
    </lineage>
</organism>